<comment type="caution">
    <text evidence="4">The sequence shown here is derived from an EMBL/GenBank/DDBJ whole genome shotgun (WGS) entry which is preliminary data.</text>
</comment>
<protein>
    <submittedName>
        <fullName evidence="4">Uncharacterized protein</fullName>
    </submittedName>
</protein>
<feature type="non-terminal residue" evidence="4">
    <location>
        <position position="1"/>
    </location>
</feature>
<dbReference type="Gene3D" id="3.30.70.270">
    <property type="match status" value="1"/>
</dbReference>
<dbReference type="SUPFAM" id="SSF56672">
    <property type="entry name" value="DNA/RNA polymerases"/>
    <property type="match status" value="1"/>
</dbReference>
<keyword evidence="5" id="KW-1185">Reference proteome</keyword>
<evidence type="ECO:0000313" key="4">
    <source>
        <dbReference type="EMBL" id="KAF3768313.1"/>
    </source>
</evidence>
<reference evidence="4" key="1">
    <citation type="journal article" date="2020" name="Phytopathology">
        <title>Genome sequence of the chestnut blight fungus Cryphonectria parasitica EP155: A fundamental resource for an archetypical invasive plant pathogen.</title>
        <authorList>
            <person name="Crouch J.A."/>
            <person name="Dawe A."/>
            <person name="Aerts A."/>
            <person name="Barry K."/>
            <person name="Churchill A.C.L."/>
            <person name="Grimwood J."/>
            <person name="Hillman B."/>
            <person name="Milgroom M.G."/>
            <person name="Pangilinan J."/>
            <person name="Smith M."/>
            <person name="Salamov A."/>
            <person name="Schmutz J."/>
            <person name="Yadav J."/>
            <person name="Grigoriev I.V."/>
            <person name="Nuss D."/>
        </authorList>
    </citation>
    <scope>NUCLEOTIDE SEQUENCE</scope>
    <source>
        <strain evidence="4">EP155</strain>
    </source>
</reference>
<organism evidence="4 5">
    <name type="scientific">Cryphonectria parasitica (strain ATCC 38755 / EP155)</name>
    <dbReference type="NCBI Taxonomy" id="660469"/>
    <lineage>
        <taxon>Eukaryota</taxon>
        <taxon>Fungi</taxon>
        <taxon>Dikarya</taxon>
        <taxon>Ascomycota</taxon>
        <taxon>Pezizomycotina</taxon>
        <taxon>Sordariomycetes</taxon>
        <taxon>Sordariomycetidae</taxon>
        <taxon>Diaporthales</taxon>
        <taxon>Cryphonectriaceae</taxon>
        <taxon>Cryphonectria-Endothia species complex</taxon>
        <taxon>Cryphonectria</taxon>
    </lineage>
</organism>
<dbReference type="InterPro" id="IPR043128">
    <property type="entry name" value="Rev_trsase/Diguanyl_cyclase"/>
</dbReference>
<evidence type="ECO:0000256" key="3">
    <source>
        <dbReference type="SAM" id="Phobius"/>
    </source>
</evidence>
<dbReference type="RefSeq" id="XP_040779274.1">
    <property type="nucleotide sequence ID" value="XM_040916732.1"/>
</dbReference>
<comment type="subcellular location">
    <subcellularLocation>
        <location evidence="1">Mitochondrion</location>
    </subcellularLocation>
</comment>
<dbReference type="AlphaFoldDB" id="A0A9P4Y7S9"/>
<gene>
    <name evidence="4" type="ORF">M406DRAFT_250951</name>
</gene>
<dbReference type="GO" id="GO:0005739">
    <property type="term" value="C:mitochondrion"/>
    <property type="evidence" value="ECO:0007669"/>
    <property type="project" value="UniProtKB-SubCell"/>
</dbReference>
<keyword evidence="2" id="KW-0496">Mitochondrion</keyword>
<dbReference type="GeneID" id="63833861"/>
<keyword evidence="3" id="KW-0472">Membrane</keyword>
<evidence type="ECO:0000313" key="5">
    <source>
        <dbReference type="Proteomes" id="UP000803844"/>
    </source>
</evidence>
<dbReference type="InterPro" id="IPR043502">
    <property type="entry name" value="DNA/RNA_pol_sf"/>
</dbReference>
<keyword evidence="3" id="KW-1133">Transmembrane helix</keyword>
<feature type="transmembrane region" description="Helical" evidence="3">
    <location>
        <begin position="27"/>
        <end position="46"/>
    </location>
</feature>
<accession>A0A9P4Y7S9</accession>
<proteinExistence type="predicted"/>
<evidence type="ECO:0000256" key="2">
    <source>
        <dbReference type="ARBA" id="ARBA00023128"/>
    </source>
</evidence>
<keyword evidence="3" id="KW-0812">Transmembrane</keyword>
<dbReference type="EMBL" id="MU032345">
    <property type="protein sequence ID" value="KAF3768313.1"/>
    <property type="molecule type" value="Genomic_DNA"/>
</dbReference>
<name>A0A9P4Y7S9_CRYP1</name>
<evidence type="ECO:0000256" key="1">
    <source>
        <dbReference type="ARBA" id="ARBA00004173"/>
    </source>
</evidence>
<dbReference type="Proteomes" id="UP000803844">
    <property type="component" value="Unassembled WGS sequence"/>
</dbReference>
<sequence length="49" mass="5579">PCTICDIQIFLGFTEFYRRFIRNYSKIVILLTNFLQGSSIGMVALSNCA</sequence>
<dbReference type="OrthoDB" id="5094105at2759"/>